<dbReference type="Proteomes" id="UP001315967">
    <property type="component" value="Chromosome"/>
</dbReference>
<evidence type="ECO:0000256" key="1">
    <source>
        <dbReference type="ARBA" id="ARBA00006464"/>
    </source>
</evidence>
<keyword evidence="2" id="KW-1133">Transmembrane helix</keyword>
<name>A0ABY5PAF9_9LACT</name>
<evidence type="ECO:0000256" key="2">
    <source>
        <dbReference type="SAM" id="Phobius"/>
    </source>
</evidence>
<dbReference type="PANTHER" id="PTHR30576:SF8">
    <property type="entry name" value="UNDECAPRENYL-PHOSPHATE GALACTOSE PHOSPHOTRANSFERASE"/>
    <property type="match status" value="1"/>
</dbReference>
<feature type="domain" description="Bacterial sugar transferase" evidence="3">
    <location>
        <begin position="7"/>
        <end position="182"/>
    </location>
</feature>
<evidence type="ECO:0000259" key="3">
    <source>
        <dbReference type="Pfam" id="PF02397"/>
    </source>
</evidence>
<evidence type="ECO:0000313" key="4">
    <source>
        <dbReference type="EMBL" id="UUX35478.1"/>
    </source>
</evidence>
<proteinExistence type="inferred from homology"/>
<protein>
    <submittedName>
        <fullName evidence="4">Sugar transferase</fullName>
    </submittedName>
</protein>
<accession>A0ABY5PAF9</accession>
<keyword evidence="4" id="KW-0808">Transferase</keyword>
<feature type="transmembrane region" description="Helical" evidence="2">
    <location>
        <begin position="12"/>
        <end position="33"/>
    </location>
</feature>
<gene>
    <name evidence="4" type="ORF">NRE15_06380</name>
</gene>
<keyword evidence="5" id="KW-1185">Reference proteome</keyword>
<organism evidence="4 5">
    <name type="scientific">Fundicoccus culcitae</name>
    <dbReference type="NCBI Taxonomy" id="2969821"/>
    <lineage>
        <taxon>Bacteria</taxon>
        <taxon>Bacillati</taxon>
        <taxon>Bacillota</taxon>
        <taxon>Bacilli</taxon>
        <taxon>Lactobacillales</taxon>
        <taxon>Aerococcaceae</taxon>
        <taxon>Fundicoccus</taxon>
    </lineage>
</organism>
<reference evidence="4 5" key="1">
    <citation type="submission" date="2022-08" db="EMBL/GenBank/DDBJ databases">
        <title>Aerococcaceae sp. nov isolated from spoiled eye mask.</title>
        <authorList>
            <person name="Zhou G."/>
            <person name="Xie X.-B."/>
            <person name="Shi Q.-S."/>
            <person name="Wang Y.-S."/>
            <person name="Wen X."/>
            <person name="Peng H."/>
            <person name="Yang X.-J."/>
            <person name="Tao H.-B."/>
            <person name="Huang X.-M."/>
        </authorList>
    </citation>
    <scope>NUCLEOTIDE SEQUENCE [LARGE SCALE GENOMIC DNA]</scope>
    <source>
        <strain evidence="5">DM20194951</strain>
    </source>
</reference>
<dbReference type="GO" id="GO:0016740">
    <property type="term" value="F:transferase activity"/>
    <property type="evidence" value="ECO:0007669"/>
    <property type="project" value="UniProtKB-KW"/>
</dbReference>
<dbReference type="EMBL" id="CP102453">
    <property type="protein sequence ID" value="UUX35478.1"/>
    <property type="molecule type" value="Genomic_DNA"/>
</dbReference>
<keyword evidence="2" id="KW-0472">Membrane</keyword>
<dbReference type="InterPro" id="IPR003362">
    <property type="entry name" value="Bact_transf"/>
</dbReference>
<keyword evidence="2" id="KW-0812">Transmembrane</keyword>
<evidence type="ECO:0000313" key="5">
    <source>
        <dbReference type="Proteomes" id="UP001315967"/>
    </source>
</evidence>
<dbReference type="PANTHER" id="PTHR30576">
    <property type="entry name" value="COLANIC BIOSYNTHESIS UDP-GLUCOSE LIPID CARRIER TRANSFERASE"/>
    <property type="match status" value="1"/>
</dbReference>
<comment type="similarity">
    <text evidence="1">Belongs to the bacterial sugar transferase family.</text>
</comment>
<sequence>MYQRFFKRLLDVLLSGLALIVLSPIILILYLLVRQKLGQPAFFVQERPGKDHQIFKMYKFRTMTNATDANNNLLPDSQRLTPFGKMLRSTSLDELPELWNILIGDMSLVGPRPLLTSYLPLYNKFQAQRHLVRPGLTGLAQVKGRNALTWDEKFQLDVDYVHNISFVNDLKIILLTMVTVFKRDGISHAESATMEPFKGDGKQVEP</sequence>
<dbReference type="Pfam" id="PF02397">
    <property type="entry name" value="Bac_transf"/>
    <property type="match status" value="1"/>
</dbReference>